<gene>
    <name evidence="10" type="ORF">DVS28_a0992</name>
</gene>
<evidence type="ECO:0000256" key="7">
    <source>
        <dbReference type="PIRNR" id="PIRNR000477"/>
    </source>
</evidence>
<evidence type="ECO:0000313" key="11">
    <source>
        <dbReference type="Proteomes" id="UP000264006"/>
    </source>
</evidence>
<dbReference type="Pfam" id="PF01048">
    <property type="entry name" value="PNP_UDP_1"/>
    <property type="match status" value="1"/>
</dbReference>
<reference evidence="10 11" key="1">
    <citation type="submission" date="2018-09" db="EMBL/GenBank/DDBJ databases">
        <title>Complete genome sequence of Euzebya sp. DY32-46 isolated from seawater of Pacific Ocean.</title>
        <authorList>
            <person name="Xu L."/>
            <person name="Wu Y.-H."/>
            <person name="Xu X.-W."/>
        </authorList>
    </citation>
    <scope>NUCLEOTIDE SEQUENCE [LARGE SCALE GENOMIC DNA]</scope>
    <source>
        <strain evidence="10 11">DY32-46</strain>
    </source>
</reference>
<dbReference type="EMBL" id="CP031165">
    <property type="protein sequence ID" value="AXV05693.1"/>
    <property type="molecule type" value="Genomic_DNA"/>
</dbReference>
<comment type="pathway">
    <text evidence="2 7">Purine metabolism; purine nucleoside salvage.</text>
</comment>
<dbReference type="InterPro" id="IPR035994">
    <property type="entry name" value="Nucleoside_phosphorylase_sf"/>
</dbReference>
<proteinExistence type="inferred from homology"/>
<comment type="similarity">
    <text evidence="3 7">Belongs to the PNP/MTAP phosphorylase family.</text>
</comment>
<evidence type="ECO:0000256" key="5">
    <source>
        <dbReference type="ARBA" id="ARBA00022679"/>
    </source>
</evidence>
<dbReference type="PANTHER" id="PTHR11904:SF9">
    <property type="entry name" value="PURINE NUCLEOSIDE PHOSPHORYLASE-RELATED"/>
    <property type="match status" value="1"/>
</dbReference>
<dbReference type="GO" id="GO:0004731">
    <property type="term" value="F:purine-nucleoside phosphorylase activity"/>
    <property type="evidence" value="ECO:0007669"/>
    <property type="project" value="UniProtKB-EC"/>
</dbReference>
<evidence type="ECO:0000256" key="3">
    <source>
        <dbReference type="ARBA" id="ARBA00006751"/>
    </source>
</evidence>
<evidence type="ECO:0000256" key="4">
    <source>
        <dbReference type="ARBA" id="ARBA00022676"/>
    </source>
</evidence>
<accession>A0A346XTZ6</accession>
<comment type="function">
    <text evidence="1">The purine nucleoside phosphorylases catalyze the phosphorolytic breakdown of the N-glycosidic bond in the beta-(deoxy)ribonucleoside molecules, with the formation of the corresponding free purine bases and pentose-1-phosphate. Cleaves guanosine, inosine, 2'-deoxyguanosine and 2'-deoxyinosine.</text>
</comment>
<keyword evidence="5 7" id="KW-0808">Transferase</keyword>
<feature type="binding site" evidence="8">
    <location>
        <position position="114"/>
    </location>
    <ligand>
        <name>phosphate</name>
        <dbReference type="ChEBI" id="CHEBI:43474"/>
    </ligand>
</feature>
<feature type="binding site" evidence="8">
    <location>
        <begin position="82"/>
        <end position="84"/>
    </location>
    <ligand>
        <name>phosphate</name>
        <dbReference type="ChEBI" id="CHEBI:43474"/>
    </ligand>
</feature>
<protein>
    <recommendedName>
        <fullName evidence="7">Purine nucleoside phosphorylase</fullName>
        <ecNumber evidence="7">2.4.2.1</ecNumber>
    </recommendedName>
    <alternativeName>
        <fullName evidence="7">Inosine-guanosine phosphorylase</fullName>
    </alternativeName>
</protein>
<comment type="catalytic activity">
    <reaction evidence="6">
        <text>a purine 2'-deoxy-D-ribonucleoside + phosphate = a purine nucleobase + 2-deoxy-alpha-D-ribose 1-phosphate</text>
        <dbReference type="Rhea" id="RHEA:36431"/>
        <dbReference type="ChEBI" id="CHEBI:26386"/>
        <dbReference type="ChEBI" id="CHEBI:43474"/>
        <dbReference type="ChEBI" id="CHEBI:57259"/>
        <dbReference type="ChEBI" id="CHEBI:142361"/>
        <dbReference type="EC" id="2.4.2.1"/>
    </reaction>
</comment>
<dbReference type="NCBIfam" id="TIGR01697">
    <property type="entry name" value="PNPH-PUNA-XAPA"/>
    <property type="match status" value="1"/>
</dbReference>
<dbReference type="UniPathway" id="UPA00606"/>
<evidence type="ECO:0000259" key="9">
    <source>
        <dbReference type="Pfam" id="PF01048"/>
    </source>
</evidence>
<dbReference type="InterPro" id="IPR000845">
    <property type="entry name" value="Nucleoside_phosphorylase_d"/>
</dbReference>
<feature type="binding site" evidence="8">
    <location>
        <position position="62"/>
    </location>
    <ligand>
        <name>phosphate</name>
        <dbReference type="ChEBI" id="CHEBI:43474"/>
    </ligand>
</feature>
<dbReference type="NCBIfam" id="NF006054">
    <property type="entry name" value="PRK08202.1"/>
    <property type="match status" value="1"/>
</dbReference>
<dbReference type="Gene3D" id="3.40.50.1580">
    <property type="entry name" value="Nucleoside phosphorylase domain"/>
    <property type="match status" value="1"/>
</dbReference>
<dbReference type="Proteomes" id="UP000264006">
    <property type="component" value="Chromosome"/>
</dbReference>
<evidence type="ECO:0000256" key="8">
    <source>
        <dbReference type="PIRSR" id="PIRSR000477-2"/>
    </source>
</evidence>
<dbReference type="OrthoDB" id="1523230at2"/>
<sequence length="269" mass="27943">MLPGSPELNAATDALRDRLGDRRPRVMLTLGSGLGDLADAVTDRLEIPFADVGLPDTTVPGHAGRFVSGTLAGVEVLVQQGRVHLYEGLGVDRVVAAVRAAAGVGVGTYVATNAAGGIVDTLNPGDLMVINDHINGSGQNALTGIVPPHFLDQSDAYRSDLRASFHAAAKEVDVTLREGVYVGLAGPTYETKAEVAMYRIVGGHAVGMSTVNEVIAANAAGMQVLGCSLITNVHRIGGTPTDHEEVMVEGRAAGPRLGRVITAWLPTLR</sequence>
<keyword evidence="4 7" id="KW-0328">Glycosyltransferase</keyword>
<feature type="binding site" evidence="8">
    <location>
        <position position="209"/>
    </location>
    <ligand>
        <name>phosphate</name>
        <dbReference type="ChEBI" id="CHEBI:43474"/>
    </ligand>
</feature>
<dbReference type="SUPFAM" id="SSF53167">
    <property type="entry name" value="Purine and uridine phosphorylases"/>
    <property type="match status" value="1"/>
</dbReference>
<evidence type="ECO:0000256" key="2">
    <source>
        <dbReference type="ARBA" id="ARBA00005058"/>
    </source>
</evidence>
<dbReference type="CDD" id="cd09009">
    <property type="entry name" value="PNP-EcPNPII_like"/>
    <property type="match status" value="1"/>
</dbReference>
<evidence type="ECO:0000256" key="6">
    <source>
        <dbReference type="ARBA" id="ARBA00048556"/>
    </source>
</evidence>
<feature type="binding site" evidence="8">
    <location>
        <position position="232"/>
    </location>
    <ligand>
        <name>a purine D-ribonucleoside</name>
        <dbReference type="ChEBI" id="CHEBI:142355"/>
    </ligand>
</feature>
<dbReference type="GO" id="GO:0005737">
    <property type="term" value="C:cytoplasm"/>
    <property type="evidence" value="ECO:0007669"/>
    <property type="project" value="TreeGrafter"/>
</dbReference>
<evidence type="ECO:0000313" key="10">
    <source>
        <dbReference type="EMBL" id="AXV05693.1"/>
    </source>
</evidence>
<name>A0A346XTZ6_9ACTN</name>
<keyword evidence="11" id="KW-1185">Reference proteome</keyword>
<dbReference type="EC" id="2.4.2.1" evidence="7"/>
<feature type="binding site" evidence="8">
    <location>
        <position position="32"/>
    </location>
    <ligand>
        <name>phosphate</name>
        <dbReference type="ChEBI" id="CHEBI:43474"/>
    </ligand>
</feature>
<feature type="domain" description="Nucleoside phosphorylase" evidence="9">
    <location>
        <begin position="26"/>
        <end position="263"/>
    </location>
</feature>
<dbReference type="GO" id="GO:0009116">
    <property type="term" value="P:nucleoside metabolic process"/>
    <property type="evidence" value="ECO:0007669"/>
    <property type="project" value="InterPro"/>
</dbReference>
<dbReference type="InterPro" id="IPR011268">
    <property type="entry name" value="Purine_phosphorylase"/>
</dbReference>
<dbReference type="PANTHER" id="PTHR11904">
    <property type="entry name" value="METHYLTHIOADENOSINE/PURINE NUCLEOSIDE PHOSPHORYLASE"/>
    <property type="match status" value="1"/>
</dbReference>
<dbReference type="PIRSF" id="PIRSF000477">
    <property type="entry name" value="PurNPase"/>
    <property type="match status" value="1"/>
</dbReference>
<organism evidence="10 11">
    <name type="scientific">Euzebya pacifica</name>
    <dbReference type="NCBI Taxonomy" id="1608957"/>
    <lineage>
        <taxon>Bacteria</taxon>
        <taxon>Bacillati</taxon>
        <taxon>Actinomycetota</taxon>
        <taxon>Nitriliruptoria</taxon>
        <taxon>Euzebyales</taxon>
    </lineage>
</organism>
<dbReference type="KEGG" id="euz:DVS28_a0992"/>
<feature type="binding site" evidence="8">
    <location>
        <position position="190"/>
    </location>
    <ligand>
        <name>a purine D-ribonucleoside</name>
        <dbReference type="ChEBI" id="CHEBI:142355"/>
    </ligand>
</feature>
<dbReference type="RefSeq" id="WP_114590462.1">
    <property type="nucleotide sequence ID" value="NZ_CP031165.1"/>
</dbReference>
<evidence type="ECO:0000256" key="1">
    <source>
        <dbReference type="ARBA" id="ARBA00002678"/>
    </source>
</evidence>
<dbReference type="AlphaFoldDB" id="A0A346XTZ6"/>